<dbReference type="GO" id="GO:0008270">
    <property type="term" value="F:zinc ion binding"/>
    <property type="evidence" value="ECO:0007669"/>
    <property type="project" value="InterPro"/>
</dbReference>
<dbReference type="EMBL" id="WHWC01000012">
    <property type="protein sequence ID" value="KAG8372014.1"/>
    <property type="molecule type" value="Genomic_DNA"/>
</dbReference>
<dbReference type="PANTHER" id="PTHR18952:SF271">
    <property type="entry name" value="ALPHA CARBONIC ANHYDRASE 4-RELATED"/>
    <property type="match status" value="1"/>
</dbReference>
<dbReference type="GO" id="GO:0006730">
    <property type="term" value="P:one-carbon metabolic process"/>
    <property type="evidence" value="ECO:0007669"/>
    <property type="project" value="TreeGrafter"/>
</dbReference>
<protein>
    <recommendedName>
        <fullName evidence="2">Alpha-carbonic anhydrase domain-containing protein</fullName>
    </recommendedName>
</protein>
<gene>
    <name evidence="3" type="ORF">BUALT_Bualt12G0022600</name>
</gene>
<sequence>MALKNNNFTLILFDCLLLASLLFTVNANEPEVEDESSFSYVVGAPDGPQNWGNLNPNWTLCGTGTMQSPINIFTLRVVAWPSLGELNKTYKPAPALIKNRGHDIEVEWTGDAGGIIINGTEYKLEQCHWHIPAEHTVNGLRSNMELHIVHSNAQGDIAVVAILYRLGNPDPFLASISPFLQSATLEGTDIGVVNPSNITFPGRDYYRYIGSLTTPPCSENVTWTVFKMVGTVSLGQIRALRDAVHDGSTGNARPIQPLNGRTVYLYRPRAF</sequence>
<dbReference type="InterPro" id="IPR001148">
    <property type="entry name" value="CA_dom"/>
</dbReference>
<evidence type="ECO:0000256" key="1">
    <source>
        <dbReference type="SAM" id="SignalP"/>
    </source>
</evidence>
<dbReference type="CDD" id="cd03124">
    <property type="entry name" value="alpha_CA_prokaryotic_like"/>
    <property type="match status" value="1"/>
</dbReference>
<dbReference type="AlphaFoldDB" id="A0AAV6WMT0"/>
<name>A0AAV6WMT0_9LAMI</name>
<dbReference type="Pfam" id="PF00194">
    <property type="entry name" value="Carb_anhydrase"/>
    <property type="match status" value="1"/>
</dbReference>
<organism evidence="3 4">
    <name type="scientific">Buddleja alternifolia</name>
    <dbReference type="NCBI Taxonomy" id="168488"/>
    <lineage>
        <taxon>Eukaryota</taxon>
        <taxon>Viridiplantae</taxon>
        <taxon>Streptophyta</taxon>
        <taxon>Embryophyta</taxon>
        <taxon>Tracheophyta</taxon>
        <taxon>Spermatophyta</taxon>
        <taxon>Magnoliopsida</taxon>
        <taxon>eudicotyledons</taxon>
        <taxon>Gunneridae</taxon>
        <taxon>Pentapetalae</taxon>
        <taxon>asterids</taxon>
        <taxon>lamiids</taxon>
        <taxon>Lamiales</taxon>
        <taxon>Scrophulariaceae</taxon>
        <taxon>Buddlejeae</taxon>
        <taxon>Buddleja</taxon>
    </lineage>
</organism>
<accession>A0AAV6WMT0</accession>
<evidence type="ECO:0000313" key="3">
    <source>
        <dbReference type="EMBL" id="KAG8372014.1"/>
    </source>
</evidence>
<dbReference type="GO" id="GO:0004089">
    <property type="term" value="F:carbonate dehydratase activity"/>
    <property type="evidence" value="ECO:0007669"/>
    <property type="project" value="InterPro"/>
</dbReference>
<evidence type="ECO:0000313" key="4">
    <source>
        <dbReference type="Proteomes" id="UP000826271"/>
    </source>
</evidence>
<evidence type="ECO:0000259" key="2">
    <source>
        <dbReference type="PROSITE" id="PS51144"/>
    </source>
</evidence>
<dbReference type="InterPro" id="IPR041891">
    <property type="entry name" value="Alpha_CA_prokaryot-like"/>
</dbReference>
<feature type="domain" description="Alpha-carbonic anhydrase" evidence="2">
    <location>
        <begin position="36"/>
        <end position="267"/>
    </location>
</feature>
<dbReference type="PANTHER" id="PTHR18952">
    <property type="entry name" value="CARBONIC ANHYDRASE"/>
    <property type="match status" value="1"/>
</dbReference>
<keyword evidence="4" id="KW-1185">Reference proteome</keyword>
<dbReference type="Gene3D" id="3.10.200.10">
    <property type="entry name" value="Alpha carbonic anhydrase"/>
    <property type="match status" value="1"/>
</dbReference>
<feature type="signal peptide" evidence="1">
    <location>
        <begin position="1"/>
        <end position="27"/>
    </location>
</feature>
<dbReference type="Proteomes" id="UP000826271">
    <property type="component" value="Unassembled WGS sequence"/>
</dbReference>
<dbReference type="SUPFAM" id="SSF51069">
    <property type="entry name" value="Carbonic anhydrase"/>
    <property type="match status" value="1"/>
</dbReference>
<comment type="caution">
    <text evidence="3">The sequence shown here is derived from an EMBL/GenBank/DDBJ whole genome shotgun (WGS) entry which is preliminary data.</text>
</comment>
<keyword evidence="1" id="KW-0732">Signal</keyword>
<feature type="chain" id="PRO_5043922014" description="Alpha-carbonic anhydrase domain-containing protein" evidence="1">
    <location>
        <begin position="28"/>
        <end position="271"/>
    </location>
</feature>
<dbReference type="InterPro" id="IPR036398">
    <property type="entry name" value="CA_dom_sf"/>
</dbReference>
<reference evidence="3" key="1">
    <citation type="submission" date="2019-10" db="EMBL/GenBank/DDBJ databases">
        <authorList>
            <person name="Zhang R."/>
            <person name="Pan Y."/>
            <person name="Wang J."/>
            <person name="Ma R."/>
            <person name="Yu S."/>
        </authorList>
    </citation>
    <scope>NUCLEOTIDE SEQUENCE</scope>
    <source>
        <strain evidence="3">LA-IB0</strain>
        <tissue evidence="3">Leaf</tissue>
    </source>
</reference>
<dbReference type="SMART" id="SM01057">
    <property type="entry name" value="Carb_anhydrase"/>
    <property type="match status" value="1"/>
</dbReference>
<dbReference type="PROSITE" id="PS51144">
    <property type="entry name" value="ALPHA_CA_2"/>
    <property type="match status" value="1"/>
</dbReference>
<dbReference type="InterPro" id="IPR023561">
    <property type="entry name" value="Carbonic_anhydrase_a-class"/>
</dbReference>
<proteinExistence type="predicted"/>